<dbReference type="AlphaFoldDB" id="A0A1P8SD73"/>
<dbReference type="SUPFAM" id="SSF56752">
    <property type="entry name" value="D-aminoacid aminotransferase-like PLP-dependent enzymes"/>
    <property type="match status" value="1"/>
</dbReference>
<protein>
    <submittedName>
        <fullName evidence="1">CpuTA3</fullName>
    </submittedName>
</protein>
<dbReference type="InterPro" id="IPR001544">
    <property type="entry name" value="Aminotrans_IV"/>
</dbReference>
<organism evidence="1">
    <name type="scientific">Curtobacterium pusillum</name>
    <dbReference type="NCBI Taxonomy" id="69373"/>
    <lineage>
        <taxon>Bacteria</taxon>
        <taxon>Bacillati</taxon>
        <taxon>Actinomycetota</taxon>
        <taxon>Actinomycetes</taxon>
        <taxon>Micrococcales</taxon>
        <taxon>Microbacteriaceae</taxon>
        <taxon>Curtobacterium</taxon>
    </lineage>
</organism>
<name>A0A1P8SD73_9MICO</name>
<dbReference type="Gene3D" id="3.20.10.10">
    <property type="entry name" value="D-amino Acid Aminotransferase, subunit A, domain 2"/>
    <property type="match status" value="1"/>
</dbReference>
<accession>A0A1P8SD73</accession>
<dbReference type="GO" id="GO:0003824">
    <property type="term" value="F:catalytic activity"/>
    <property type="evidence" value="ECO:0007669"/>
    <property type="project" value="InterPro"/>
</dbReference>
<reference evidence="1" key="1">
    <citation type="submission" date="2016-04" db="EMBL/GenBank/DDBJ databases">
        <title>Bioprospecting for novel transaminases.</title>
        <authorList>
            <person name="Pavlov-Keller T."/>
            <person name="Strohmeier G."/>
            <person name="Diepold M."/>
            <person name="Schurmann M."/>
            <person name="Peters W."/>
            <person name="Smeets N."/>
            <person name="Gruber K."/>
            <person name="Schwab H."/>
            <person name="Steiner K."/>
        </authorList>
    </citation>
    <scope>NUCLEOTIDE SEQUENCE</scope>
    <source>
        <strain evidence="1">5BaB</strain>
    </source>
</reference>
<sequence>MDASSTLFDWAGGELVARDSCEVAETALLVADSFLVADGTALALGLHGSRFQDSARLQGHPDRAELQRFWEAGVAALPRTGAWFPRFELVRTRDALRLRFRLRTAPALTSELVVATAASDPRRAPDIKGPDIDRLSVLRQRAQAAGAQEAILLDEGFVADGATTALLWWRGDTLYTPPLSLPRVDSVAARTVRGIAAALRVPVDEEEARPAQLDGVTLWAVNALHGIRAVTAWVDGPGLSQDPARTDAWRARFAMLSRPLPLAA</sequence>
<dbReference type="EMBL" id="KX160488">
    <property type="protein sequence ID" value="APY18945.1"/>
    <property type="molecule type" value="Genomic_DNA"/>
</dbReference>
<proteinExistence type="predicted"/>
<dbReference type="InterPro" id="IPR036038">
    <property type="entry name" value="Aminotransferase-like"/>
</dbReference>
<evidence type="ECO:0000313" key="1">
    <source>
        <dbReference type="EMBL" id="APY18945.1"/>
    </source>
</evidence>
<dbReference type="InterPro" id="IPR043132">
    <property type="entry name" value="BCAT-like_C"/>
</dbReference>
<dbReference type="Pfam" id="PF01063">
    <property type="entry name" value="Aminotran_4"/>
    <property type="match status" value="1"/>
</dbReference>